<feature type="transmembrane region" description="Helical" evidence="2">
    <location>
        <begin position="201"/>
        <end position="223"/>
    </location>
</feature>
<dbReference type="InterPro" id="IPR036259">
    <property type="entry name" value="MFS_trans_sf"/>
</dbReference>
<dbReference type="GO" id="GO:0005886">
    <property type="term" value="C:plasma membrane"/>
    <property type="evidence" value="ECO:0007669"/>
    <property type="project" value="TreeGrafter"/>
</dbReference>
<feature type="transmembrane region" description="Helical" evidence="2">
    <location>
        <begin position="340"/>
        <end position="362"/>
    </location>
</feature>
<gene>
    <name evidence="3" type="ORF">FC98_GL001602</name>
</gene>
<dbReference type="CDD" id="cd17332">
    <property type="entry name" value="MFS_MelB_like"/>
    <property type="match status" value="1"/>
</dbReference>
<dbReference type="AlphaFoldDB" id="A0A0R1NYL7"/>
<feature type="transmembrane region" description="Helical" evidence="2">
    <location>
        <begin position="427"/>
        <end position="446"/>
    </location>
</feature>
<organism evidence="3 4">
    <name type="scientific">Lentilactobacillus kisonensis DSM 19906 = JCM 15041</name>
    <dbReference type="NCBI Taxonomy" id="1423766"/>
    <lineage>
        <taxon>Bacteria</taxon>
        <taxon>Bacillati</taxon>
        <taxon>Bacillota</taxon>
        <taxon>Bacilli</taxon>
        <taxon>Lactobacillales</taxon>
        <taxon>Lactobacillaceae</taxon>
        <taxon>Lentilactobacillus</taxon>
    </lineage>
</organism>
<keyword evidence="2" id="KW-0472">Membrane</keyword>
<evidence type="ECO:0000256" key="2">
    <source>
        <dbReference type="SAM" id="Phobius"/>
    </source>
</evidence>
<keyword evidence="2" id="KW-0812">Transmembrane</keyword>
<dbReference type="PATRIC" id="fig|1423766.4.peg.1660"/>
<sequence length="464" mass="50589">MIMDEKTAMEVKSEKFPAGSTKKKVGFLERLSYANLDFSGQLVATVVNSYLMYFFTDVAMISAAATGTILLVARVVDAVGAPVWGTFIDMTHSKFGKARPYFLWLALPYAASGVLLFWAPSLSPSAKALYCAIVYMIYGVIYLGINAPITTILPLISSDPSQRVVLNSWRMVGSNLGVFVVNSLTLPLVAFFGGGNDIKGFRIFIVIFACLNLAGTLFSFGHVRERVVVPNSQRVTLRRSVHAMNKNWPWFIIVAGNFLFWVAQQGRQQSMVYYFTYYFDNKGLVTLFNSIAIIQVLGVISIPFLNKLMSKSHIWAMGLAIAVLGQFVIMFSGLNAAGAIIGWLIANVGSGIAVSMPFAMLGSAVDYGEWKNGVNAAGILTTIGSAFCMSMGMGFAGALNGKIMSAFGYVANHSQTLHALSGIKLSFNWVTIIMYAVAIIPALLYFRYEKMEGKITADLSKTRA</sequence>
<feature type="transmembrane region" description="Helical" evidence="2">
    <location>
        <begin position="176"/>
        <end position="195"/>
    </location>
</feature>
<evidence type="ECO:0000256" key="1">
    <source>
        <dbReference type="ARBA" id="ARBA00022597"/>
    </source>
</evidence>
<dbReference type="Pfam" id="PF13347">
    <property type="entry name" value="MFS_2"/>
    <property type="match status" value="1"/>
</dbReference>
<keyword evidence="1" id="KW-0813">Transport</keyword>
<protein>
    <submittedName>
        <fullName evidence="3">Glycoside pentoside hexuronide transporter</fullName>
    </submittedName>
</protein>
<evidence type="ECO:0000313" key="4">
    <source>
        <dbReference type="Proteomes" id="UP000051439"/>
    </source>
</evidence>
<name>A0A0R1NYL7_9LACO</name>
<feature type="transmembrane region" description="Helical" evidence="2">
    <location>
        <begin position="50"/>
        <end position="73"/>
    </location>
</feature>
<feature type="transmembrane region" description="Helical" evidence="2">
    <location>
        <begin position="374"/>
        <end position="399"/>
    </location>
</feature>
<keyword evidence="4" id="KW-1185">Reference proteome</keyword>
<feature type="transmembrane region" description="Helical" evidence="2">
    <location>
        <begin position="132"/>
        <end position="156"/>
    </location>
</feature>
<dbReference type="GO" id="GO:0006814">
    <property type="term" value="P:sodium ion transport"/>
    <property type="evidence" value="ECO:0007669"/>
    <property type="project" value="InterPro"/>
</dbReference>
<dbReference type="InterPro" id="IPR001927">
    <property type="entry name" value="Na/Gal_symport"/>
</dbReference>
<comment type="caution">
    <text evidence="3">The sequence shown here is derived from an EMBL/GenBank/DDBJ whole genome shotgun (WGS) entry which is preliminary data.</text>
</comment>
<accession>A0A0R1NYL7</accession>
<feature type="transmembrane region" description="Helical" evidence="2">
    <location>
        <begin position="244"/>
        <end position="263"/>
    </location>
</feature>
<keyword evidence="2" id="KW-1133">Transmembrane helix</keyword>
<dbReference type="GO" id="GO:0008643">
    <property type="term" value="P:carbohydrate transport"/>
    <property type="evidence" value="ECO:0007669"/>
    <property type="project" value="InterPro"/>
</dbReference>
<dbReference type="NCBIfam" id="TIGR00792">
    <property type="entry name" value="gph"/>
    <property type="match status" value="1"/>
</dbReference>
<dbReference type="EMBL" id="AZEB01000003">
    <property type="protein sequence ID" value="KRL22853.1"/>
    <property type="molecule type" value="Genomic_DNA"/>
</dbReference>
<dbReference type="GO" id="GO:0015293">
    <property type="term" value="F:symporter activity"/>
    <property type="evidence" value="ECO:0007669"/>
    <property type="project" value="InterPro"/>
</dbReference>
<dbReference type="PANTHER" id="PTHR11328">
    <property type="entry name" value="MAJOR FACILITATOR SUPERFAMILY DOMAIN-CONTAINING PROTEIN"/>
    <property type="match status" value="1"/>
</dbReference>
<proteinExistence type="predicted"/>
<dbReference type="Proteomes" id="UP000051439">
    <property type="component" value="Unassembled WGS sequence"/>
</dbReference>
<feature type="transmembrane region" description="Helical" evidence="2">
    <location>
        <begin position="283"/>
        <end position="302"/>
    </location>
</feature>
<dbReference type="InterPro" id="IPR039672">
    <property type="entry name" value="MFS_2"/>
</dbReference>
<dbReference type="PANTHER" id="PTHR11328:SF24">
    <property type="entry name" value="MAJOR FACILITATOR SUPERFAMILY (MFS) PROFILE DOMAIN-CONTAINING PROTEIN"/>
    <property type="match status" value="1"/>
</dbReference>
<reference evidence="3 4" key="1">
    <citation type="journal article" date="2015" name="Genome Announc.">
        <title>Expanding the biotechnology potential of lactobacilli through comparative genomics of 213 strains and associated genera.</title>
        <authorList>
            <person name="Sun Z."/>
            <person name="Harris H.M."/>
            <person name="McCann A."/>
            <person name="Guo C."/>
            <person name="Argimon S."/>
            <person name="Zhang W."/>
            <person name="Yang X."/>
            <person name="Jeffery I.B."/>
            <person name="Cooney J.C."/>
            <person name="Kagawa T.F."/>
            <person name="Liu W."/>
            <person name="Song Y."/>
            <person name="Salvetti E."/>
            <person name="Wrobel A."/>
            <person name="Rasinkangas P."/>
            <person name="Parkhill J."/>
            <person name="Rea M.C."/>
            <person name="O'Sullivan O."/>
            <person name="Ritari J."/>
            <person name="Douillard F.P."/>
            <person name="Paul Ross R."/>
            <person name="Yang R."/>
            <person name="Briner A.E."/>
            <person name="Felis G.E."/>
            <person name="de Vos W.M."/>
            <person name="Barrangou R."/>
            <person name="Klaenhammer T.R."/>
            <person name="Caufield P.W."/>
            <person name="Cui Y."/>
            <person name="Zhang H."/>
            <person name="O'Toole P.W."/>
        </authorList>
    </citation>
    <scope>NUCLEOTIDE SEQUENCE [LARGE SCALE GENOMIC DNA]</scope>
    <source>
        <strain evidence="3 4">DSM 19906</strain>
    </source>
</reference>
<keyword evidence="1" id="KW-0762">Sugar transport</keyword>
<dbReference type="SUPFAM" id="SSF103473">
    <property type="entry name" value="MFS general substrate transporter"/>
    <property type="match status" value="1"/>
</dbReference>
<dbReference type="Gene3D" id="1.20.1250.20">
    <property type="entry name" value="MFS general substrate transporter like domains"/>
    <property type="match status" value="1"/>
</dbReference>
<feature type="transmembrane region" description="Helical" evidence="2">
    <location>
        <begin position="101"/>
        <end position="120"/>
    </location>
</feature>
<feature type="transmembrane region" description="Helical" evidence="2">
    <location>
        <begin position="314"/>
        <end position="334"/>
    </location>
</feature>
<evidence type="ECO:0000313" key="3">
    <source>
        <dbReference type="EMBL" id="KRL22853.1"/>
    </source>
</evidence>